<dbReference type="OrthoDB" id="276276at2759"/>
<dbReference type="Proteomes" id="UP001152759">
    <property type="component" value="Chromosome 6"/>
</dbReference>
<dbReference type="InterPro" id="IPR051325">
    <property type="entry name" value="Nudix_hydrolase_domain"/>
</dbReference>
<evidence type="ECO:0000313" key="7">
    <source>
        <dbReference type="EMBL" id="CAH0391661.1"/>
    </source>
</evidence>
<proteinExistence type="inferred from homology"/>
<dbReference type="InterPro" id="IPR003565">
    <property type="entry name" value="Tetra_PHTase"/>
</dbReference>
<dbReference type="SUPFAM" id="SSF55811">
    <property type="entry name" value="Nudix"/>
    <property type="match status" value="1"/>
</dbReference>
<dbReference type="InterPro" id="IPR000086">
    <property type="entry name" value="NUDIX_hydrolase_dom"/>
</dbReference>
<evidence type="ECO:0000313" key="8">
    <source>
        <dbReference type="Proteomes" id="UP001152759"/>
    </source>
</evidence>
<dbReference type="PRINTS" id="PR01405">
    <property type="entry name" value="TETRPHPHTASE"/>
</dbReference>
<sequence length="143" mass="16508">MSLRAAGFIIFRRANTIIEYLLLQASYGHHHWSPPKGHVDPGESDLETAWRETSEETGLPQKALSIIPDFQRTLTYMVGDKNKTVIYWLAELKDQNETVKVSEEHTSFKWVQIDEAIQLVEHDDIIGLLREVNDYLSKNKVKN</sequence>
<keyword evidence="3" id="KW-0547">Nucleotide-binding</keyword>
<gene>
    <name evidence="7" type="ORF">BEMITA_LOCUS10259</name>
</gene>
<dbReference type="Pfam" id="PF00293">
    <property type="entry name" value="NUDIX"/>
    <property type="match status" value="1"/>
</dbReference>
<dbReference type="GO" id="GO:0004081">
    <property type="term" value="F:bis(5'-nucleosyl)-tetraphosphatase (asymmetrical) activity"/>
    <property type="evidence" value="ECO:0007669"/>
    <property type="project" value="TreeGrafter"/>
</dbReference>
<evidence type="ECO:0000259" key="6">
    <source>
        <dbReference type="PROSITE" id="PS51462"/>
    </source>
</evidence>
<dbReference type="GO" id="GO:0006167">
    <property type="term" value="P:AMP biosynthetic process"/>
    <property type="evidence" value="ECO:0007669"/>
    <property type="project" value="TreeGrafter"/>
</dbReference>
<dbReference type="AlphaFoldDB" id="A0A9P0AHZ5"/>
<accession>A0A9P0AHZ5</accession>
<comment type="similarity">
    <text evidence="1">Belongs to the Nudix hydrolase family.</text>
</comment>
<keyword evidence="4" id="KW-0378">Hydrolase</keyword>
<dbReference type="InterPro" id="IPR015797">
    <property type="entry name" value="NUDIX_hydrolase-like_dom_sf"/>
</dbReference>
<evidence type="ECO:0000256" key="1">
    <source>
        <dbReference type="ARBA" id="ARBA00005582"/>
    </source>
</evidence>
<dbReference type="PROSITE" id="PS51462">
    <property type="entry name" value="NUDIX"/>
    <property type="match status" value="1"/>
</dbReference>
<name>A0A9P0AHZ5_BEMTA</name>
<organism evidence="7 8">
    <name type="scientific">Bemisia tabaci</name>
    <name type="common">Sweetpotato whitefly</name>
    <name type="synonym">Aleurodes tabaci</name>
    <dbReference type="NCBI Taxonomy" id="7038"/>
    <lineage>
        <taxon>Eukaryota</taxon>
        <taxon>Metazoa</taxon>
        <taxon>Ecdysozoa</taxon>
        <taxon>Arthropoda</taxon>
        <taxon>Hexapoda</taxon>
        <taxon>Insecta</taxon>
        <taxon>Pterygota</taxon>
        <taxon>Neoptera</taxon>
        <taxon>Paraneoptera</taxon>
        <taxon>Hemiptera</taxon>
        <taxon>Sternorrhyncha</taxon>
        <taxon>Aleyrodoidea</taxon>
        <taxon>Aleyrodidae</taxon>
        <taxon>Aleyrodinae</taxon>
        <taxon>Bemisia</taxon>
    </lineage>
</organism>
<dbReference type="PANTHER" id="PTHR21340">
    <property type="entry name" value="DIADENOSINE 5,5-P1,P4-TETRAPHOSPHATE PYROPHOSPHOHYDROLASE MUTT"/>
    <property type="match status" value="1"/>
</dbReference>
<evidence type="ECO:0000256" key="4">
    <source>
        <dbReference type="ARBA" id="ARBA00022801"/>
    </source>
</evidence>
<dbReference type="PANTHER" id="PTHR21340:SF0">
    <property type="entry name" value="BIS(5'-NUCLEOSYL)-TETRAPHOSPHATASE [ASYMMETRICAL]"/>
    <property type="match status" value="1"/>
</dbReference>
<reference evidence="7" key="1">
    <citation type="submission" date="2021-12" db="EMBL/GenBank/DDBJ databases">
        <authorList>
            <person name="King R."/>
        </authorList>
    </citation>
    <scope>NUCLEOTIDE SEQUENCE</scope>
</reference>
<dbReference type="InterPro" id="IPR020084">
    <property type="entry name" value="NUDIX_hydrolase_CS"/>
</dbReference>
<evidence type="ECO:0000256" key="2">
    <source>
        <dbReference type="ARBA" id="ARBA00018911"/>
    </source>
</evidence>
<dbReference type="Gene3D" id="3.90.79.10">
    <property type="entry name" value="Nucleoside Triphosphate Pyrophosphohydrolase"/>
    <property type="match status" value="1"/>
</dbReference>
<dbReference type="GO" id="GO:0006754">
    <property type="term" value="P:ATP biosynthetic process"/>
    <property type="evidence" value="ECO:0007669"/>
    <property type="project" value="TreeGrafter"/>
</dbReference>
<dbReference type="KEGG" id="btab:109042310"/>
<keyword evidence="8" id="KW-1185">Reference proteome</keyword>
<dbReference type="PROSITE" id="PS00893">
    <property type="entry name" value="NUDIX_BOX"/>
    <property type="match status" value="1"/>
</dbReference>
<dbReference type="EMBL" id="OU963867">
    <property type="protein sequence ID" value="CAH0391661.1"/>
    <property type="molecule type" value="Genomic_DNA"/>
</dbReference>
<dbReference type="GO" id="GO:0000166">
    <property type="term" value="F:nucleotide binding"/>
    <property type="evidence" value="ECO:0007669"/>
    <property type="project" value="UniProtKB-KW"/>
</dbReference>
<evidence type="ECO:0000256" key="5">
    <source>
        <dbReference type="ARBA" id="ARBA00032644"/>
    </source>
</evidence>
<dbReference type="CDD" id="cd03428">
    <property type="entry name" value="NUDIX_Ap4A_Nudt2"/>
    <property type="match status" value="1"/>
</dbReference>
<protein>
    <recommendedName>
        <fullName evidence="2">Bis(5'-nucleosyl)-tetraphosphatase [asymmetrical]</fullName>
    </recommendedName>
    <alternativeName>
        <fullName evidence="5">Diadenosine 5',5'''-P1,P4-tetraphosphate asymmetrical hydrolase</fullName>
    </alternativeName>
</protein>
<feature type="domain" description="Nudix hydrolase" evidence="6">
    <location>
        <begin position="1"/>
        <end position="133"/>
    </location>
</feature>
<evidence type="ECO:0000256" key="3">
    <source>
        <dbReference type="ARBA" id="ARBA00022741"/>
    </source>
</evidence>